<dbReference type="PANTHER" id="PTHR30289:SF1">
    <property type="entry name" value="PEBP (PHOSPHATIDYLETHANOLAMINE-BINDING PROTEIN) FAMILY PROTEIN"/>
    <property type="match status" value="1"/>
</dbReference>
<dbReference type="InterPro" id="IPR005247">
    <property type="entry name" value="YbhB_YbcL/LppC-like"/>
</dbReference>
<dbReference type="EMBL" id="NVYO01000001">
    <property type="protein sequence ID" value="PBQ23713.1"/>
    <property type="molecule type" value="Genomic_DNA"/>
</dbReference>
<dbReference type="PANTHER" id="PTHR30289">
    <property type="entry name" value="UNCHARACTERIZED PROTEIN YBCL-RELATED"/>
    <property type="match status" value="1"/>
</dbReference>
<accession>A0A2A3TU42</accession>
<dbReference type="Gene3D" id="3.90.280.10">
    <property type="entry name" value="PEBP-like"/>
    <property type="match status" value="1"/>
</dbReference>
<sequence length="163" mass="18554">MKVIIPLNQGFLSDRYTSKAEITKGNQPIISFPITIQEIPKNATSLALSLIDYDAVPRTGFPFIHWLAANIPPMTEIPADFSRHFTGPQGQNSWMSRFYALDDAYFTAHYAGPNPPDQPHHYTLTIYALSSNAPLKNQFYYNEFLDQLSDRIIDQFSLRLLAK</sequence>
<evidence type="ECO:0000313" key="2">
    <source>
        <dbReference type="Proteomes" id="UP000217918"/>
    </source>
</evidence>
<proteinExistence type="predicted"/>
<evidence type="ECO:0000313" key="1">
    <source>
        <dbReference type="EMBL" id="PBQ23713.1"/>
    </source>
</evidence>
<dbReference type="Pfam" id="PF01161">
    <property type="entry name" value="PBP"/>
    <property type="match status" value="1"/>
</dbReference>
<protein>
    <submittedName>
        <fullName evidence="1">YbhB/YbcL family Raf kinase inhibitor-like protein</fullName>
    </submittedName>
</protein>
<dbReference type="AlphaFoldDB" id="A0A2A3TU42"/>
<gene>
    <name evidence="1" type="ORF">CNR29_06685</name>
</gene>
<dbReference type="InterPro" id="IPR008914">
    <property type="entry name" value="PEBP"/>
</dbReference>
<dbReference type="SUPFAM" id="SSF49777">
    <property type="entry name" value="PEBP-like"/>
    <property type="match status" value="1"/>
</dbReference>
<dbReference type="CDD" id="cd00865">
    <property type="entry name" value="PEBP_bact_arch"/>
    <property type="match status" value="1"/>
</dbReference>
<reference evidence="1 2" key="1">
    <citation type="submission" date="2017-09" db="EMBL/GenBank/DDBJ databases">
        <title>Genome sequence of Lactobacillus brevis D7.</title>
        <authorList>
            <person name="Kwon M.-S."/>
            <person name="Lim S.K."/>
            <person name="Choi H.-J."/>
        </authorList>
    </citation>
    <scope>NUCLEOTIDE SEQUENCE [LARGE SCALE GENOMIC DNA]</scope>
    <source>
        <strain evidence="1 2">D7</strain>
    </source>
</reference>
<comment type="caution">
    <text evidence="1">The sequence shown here is derived from an EMBL/GenBank/DDBJ whole genome shotgun (WGS) entry which is preliminary data.</text>
</comment>
<dbReference type="InterPro" id="IPR036610">
    <property type="entry name" value="PEBP-like_sf"/>
</dbReference>
<dbReference type="RefSeq" id="WP_096110005.1">
    <property type="nucleotide sequence ID" value="NZ_NVYO01000001.1"/>
</dbReference>
<organism evidence="1 2">
    <name type="scientific">Levilactobacillus brevis</name>
    <name type="common">Lactobacillus brevis</name>
    <dbReference type="NCBI Taxonomy" id="1580"/>
    <lineage>
        <taxon>Bacteria</taxon>
        <taxon>Bacillati</taxon>
        <taxon>Bacillota</taxon>
        <taxon>Bacilli</taxon>
        <taxon>Lactobacillales</taxon>
        <taxon>Lactobacillaceae</taxon>
        <taxon>Levilactobacillus</taxon>
    </lineage>
</organism>
<dbReference type="Proteomes" id="UP000217918">
    <property type="component" value="Unassembled WGS sequence"/>
</dbReference>
<dbReference type="NCBIfam" id="TIGR00481">
    <property type="entry name" value="YbhB/YbcL family Raf kinase inhibitor-like protein"/>
    <property type="match status" value="1"/>
</dbReference>
<name>A0A2A3TU42_LEVBR</name>